<feature type="region of interest" description="Disordered" evidence="1">
    <location>
        <begin position="634"/>
        <end position="707"/>
    </location>
</feature>
<dbReference type="Proteomes" id="UP000541444">
    <property type="component" value="Unassembled WGS sequence"/>
</dbReference>
<organism evidence="2 3">
    <name type="scientific">Kingdonia uniflora</name>
    <dbReference type="NCBI Taxonomy" id="39325"/>
    <lineage>
        <taxon>Eukaryota</taxon>
        <taxon>Viridiplantae</taxon>
        <taxon>Streptophyta</taxon>
        <taxon>Embryophyta</taxon>
        <taxon>Tracheophyta</taxon>
        <taxon>Spermatophyta</taxon>
        <taxon>Magnoliopsida</taxon>
        <taxon>Ranunculales</taxon>
        <taxon>Circaeasteraceae</taxon>
        <taxon>Kingdonia</taxon>
    </lineage>
</organism>
<accession>A0A7J7MT45</accession>
<name>A0A7J7MT45_9MAGN</name>
<evidence type="ECO:0000256" key="1">
    <source>
        <dbReference type="SAM" id="MobiDB-lite"/>
    </source>
</evidence>
<sequence length="818" mass="91598">MLGLLIFEVPWESELVDSERVWAEYAFKRQEAKSQNRHLTLVDLESEVEKLNSKMDLLMVKGKKADATQYVALNRKDELLNKARAGGGNVNELELVELRGEVEELKTQNCSEQKKAAELISQLTTVISGLEQYAEWTGSHCMNLQKLHKRVIMQFAELDMPDRDRISLEEIDFMILSFNGVINTIPILSPMGPFEPSIRSLYPFLVIHSARSSNNFAAIDSDTVAVESGTMVVGHCTVVVERFVYLFYLVIWRPDVCLRQCMTIVKVFLVLMRCSCAAHLSSPTVVDVDGSFEYSISLRRLRRHNYHLTGLLISRYLKRMEAREHRIVDKTNELIEKFFEDHELDWVMPDLVKLEPEELISGMPYAHWISLGVLCVLEAWYLSIVIVIGGLDGAAESQEGICVSFGYQALRQGMMRTRQSSRLRQIDEEIEVNETSVSDHGSRGESSDAEVLDIVIDVPLAMVVPEGGALCMRHHKARVTGESDREEIEGGDGRGYVGVELIVLGFEYTFKDIRREGFMEFRGQIWLGMQLPLRRLVKEVLNFWEVAPCQMNINFYEMMRVIEGMNVELKRKKRGLIKWPAKKRREEGTSRGAKEMEKIRLIRKTNYVPRGGQGGSGTVSPSVVKVVPKVPRCADKGKGKVVPEPPKVPQPKITSCKRPRELGTDDADGSDEVRREAKLEEHARATAASMTTLYGNDPDEDAKQMSEALHQGQFDEECETSTNLKIFIESLGYPITLKCFSVHEGPSVDGGVQLERIEGDPSSGGMRDGVKAPVFEGVAAIVVDDGVADAVGPNLVVDADRGIVVDEPMGGGYVAIPV</sequence>
<evidence type="ECO:0000313" key="3">
    <source>
        <dbReference type="Proteomes" id="UP000541444"/>
    </source>
</evidence>
<dbReference type="AlphaFoldDB" id="A0A7J7MT45"/>
<keyword evidence="3" id="KW-1185">Reference proteome</keyword>
<proteinExistence type="predicted"/>
<protein>
    <submittedName>
        <fullName evidence="2">Uncharacterized protein</fullName>
    </submittedName>
</protein>
<reference evidence="2 3" key="1">
    <citation type="journal article" date="2020" name="IScience">
        <title>Genome Sequencing of the Endangered Kingdonia uniflora (Circaeasteraceae, Ranunculales) Reveals Potential Mechanisms of Evolutionary Specialization.</title>
        <authorList>
            <person name="Sun Y."/>
            <person name="Deng T."/>
            <person name="Zhang A."/>
            <person name="Moore M.J."/>
            <person name="Landis J.B."/>
            <person name="Lin N."/>
            <person name="Zhang H."/>
            <person name="Zhang X."/>
            <person name="Huang J."/>
            <person name="Zhang X."/>
            <person name="Sun H."/>
            <person name="Wang H."/>
        </authorList>
    </citation>
    <scope>NUCLEOTIDE SEQUENCE [LARGE SCALE GENOMIC DNA]</scope>
    <source>
        <strain evidence="2">TB1705</strain>
        <tissue evidence="2">Leaf</tissue>
    </source>
</reference>
<dbReference type="EMBL" id="JACGCM010001237">
    <property type="protein sequence ID" value="KAF6158099.1"/>
    <property type="molecule type" value="Genomic_DNA"/>
</dbReference>
<gene>
    <name evidence="2" type="ORF">GIB67_014893</name>
</gene>
<evidence type="ECO:0000313" key="2">
    <source>
        <dbReference type="EMBL" id="KAF6158099.1"/>
    </source>
</evidence>
<comment type="caution">
    <text evidence="2">The sequence shown here is derived from an EMBL/GenBank/DDBJ whole genome shotgun (WGS) entry which is preliminary data.</text>
</comment>
<feature type="compositionally biased region" description="Basic and acidic residues" evidence="1">
    <location>
        <begin position="671"/>
        <end position="684"/>
    </location>
</feature>